<keyword evidence="2" id="KW-1185">Reference proteome</keyword>
<evidence type="ECO:0000313" key="2">
    <source>
        <dbReference type="Proteomes" id="UP000295060"/>
    </source>
</evidence>
<accession>A0ABY2FKP9</accession>
<gene>
    <name evidence="1" type="ORF">EV137_0793</name>
</gene>
<reference evidence="1 2" key="1">
    <citation type="submission" date="2019-03" db="EMBL/GenBank/DDBJ databases">
        <title>Genomic Encyclopedia of Type Strains, Phase III (KMG-III): the genomes of soil and plant-associated and newly described type strains.</title>
        <authorList>
            <person name="Whitman W."/>
        </authorList>
    </citation>
    <scope>NUCLEOTIDE SEQUENCE [LARGE SCALE GENOMIC DNA]</scope>
    <source>
        <strain evidence="1 2">VKMAc-2574</strain>
    </source>
</reference>
<evidence type="ECO:0008006" key="3">
    <source>
        <dbReference type="Google" id="ProtNLM"/>
    </source>
</evidence>
<dbReference type="Proteomes" id="UP000295060">
    <property type="component" value="Unassembled WGS sequence"/>
</dbReference>
<dbReference type="EMBL" id="SODU01000001">
    <property type="protein sequence ID" value="TDW93507.1"/>
    <property type="molecule type" value="Genomic_DNA"/>
</dbReference>
<comment type="caution">
    <text evidence="1">The sequence shown here is derived from an EMBL/GenBank/DDBJ whole genome shotgun (WGS) entry which is preliminary data.</text>
</comment>
<proteinExistence type="predicted"/>
<dbReference type="RefSeq" id="WP_134126602.1">
    <property type="nucleotide sequence ID" value="NZ_SODU01000001.1"/>
</dbReference>
<name>A0ABY2FKP9_9ACTN</name>
<protein>
    <recommendedName>
        <fullName evidence="3">Tetratricopeptide repeat protein</fullName>
    </recommendedName>
</protein>
<organism evidence="1 2">
    <name type="scientific">Kribbella pratensis</name>
    <dbReference type="NCBI Taxonomy" id="2512112"/>
    <lineage>
        <taxon>Bacteria</taxon>
        <taxon>Bacillati</taxon>
        <taxon>Actinomycetota</taxon>
        <taxon>Actinomycetes</taxon>
        <taxon>Propionibacteriales</taxon>
        <taxon>Kribbellaceae</taxon>
        <taxon>Kribbella</taxon>
    </lineage>
</organism>
<evidence type="ECO:0000313" key="1">
    <source>
        <dbReference type="EMBL" id="TDW93507.1"/>
    </source>
</evidence>
<sequence>MTREPGEVAREWQVADEAGDAERVGQLGRELTELLPDSFGAWFEAAMHSKARCEWAEAAERNRRAMALFSDQERQEFEGANPAAWNLGIAATALADWETARWAWAEYGIGTIEPGQGPIDQDFGLTPIRVNPDRPSLRHQVVPGYGDTEVVWCWRRSPAHAVISSVPLPESGHRFRDVVLHDGEPKGEREFGGRQLAVFDELARLQDSGMPTWQAQVVGAETEDVHLLADLAGPAGLGVDNWSGIRVMCSDCSHGSPDAHDHAPAPTDAAMLGLAGSEAELRTCLDTWTAQRPHLTVSELTFLW</sequence>